<dbReference type="Proteomes" id="UP000655016">
    <property type="component" value="Unassembled WGS sequence"/>
</dbReference>
<reference evidence="2" key="1">
    <citation type="journal article" date="2019" name="Int. J. Syst. Evol. Microbiol.">
        <title>The Global Catalogue of Microorganisms (GCM) 10K type strain sequencing project: providing services to taxonomists for standard genome sequencing and annotation.</title>
        <authorList>
            <consortium name="The Broad Institute Genomics Platform"/>
            <consortium name="The Broad Institute Genome Sequencing Center for Infectious Disease"/>
            <person name="Wu L."/>
            <person name="Ma J."/>
        </authorList>
    </citation>
    <scope>NUCLEOTIDE SEQUENCE [LARGE SCALE GENOMIC DNA]</scope>
    <source>
        <strain evidence="2">CGMCC 1.16060</strain>
    </source>
</reference>
<evidence type="ECO:0008006" key="3">
    <source>
        <dbReference type="Google" id="ProtNLM"/>
    </source>
</evidence>
<sequence length="350" mass="38630">MKKIILFLILTQSAISCTNSEVTADDNQMSEGKYYAVGSTYGKNKDNQFTQLASVWIDGIPTILSNTAIVSAANAVAFYNNDRYVAGTESLSNGNTILKLWKNNTSESVTDGNHHVEVTDLIVSEGNVYIAGNESVGPLNSSIATIWKNGQVLRLSDQTSEANAVYVYNNDVYATGYKVIDDKKIAIVWKNGVETVLNSEQNDLESTATDIYVDADNIYVVGYLRNSFKSRAILWKNNSPATLSDENDFSQAKALFVHNTDVYVVGCDIDTDRYDFVGKVWKNGTLVTEINGANPKSIDIKNNKIYMAGTGLDDRGMHDEGKIWESDVTNLNFVAKYKFPNNKINAVLVK</sequence>
<proteinExistence type="predicted"/>
<gene>
    <name evidence="1" type="ORF">GCM10011518_20490</name>
</gene>
<organism evidence="1 2">
    <name type="scientific">Flavobacterium limi</name>
    <dbReference type="NCBI Taxonomy" id="2045105"/>
    <lineage>
        <taxon>Bacteria</taxon>
        <taxon>Pseudomonadati</taxon>
        <taxon>Bacteroidota</taxon>
        <taxon>Flavobacteriia</taxon>
        <taxon>Flavobacteriales</taxon>
        <taxon>Flavobacteriaceae</taxon>
        <taxon>Flavobacterium</taxon>
    </lineage>
</organism>
<evidence type="ECO:0000313" key="2">
    <source>
        <dbReference type="Proteomes" id="UP000655016"/>
    </source>
</evidence>
<protein>
    <recommendedName>
        <fullName evidence="3">Beta-propeller repeat-containing protein</fullName>
    </recommendedName>
</protein>
<name>A0ABQ1U5F9_9FLAO</name>
<accession>A0ABQ1U5F9</accession>
<keyword evidence="2" id="KW-1185">Reference proteome</keyword>
<dbReference type="RefSeq" id="WP_163394243.1">
    <property type="nucleotide sequence ID" value="NZ_BMKP01000004.1"/>
</dbReference>
<comment type="caution">
    <text evidence="1">The sequence shown here is derived from an EMBL/GenBank/DDBJ whole genome shotgun (WGS) entry which is preliminary data.</text>
</comment>
<dbReference type="PROSITE" id="PS51257">
    <property type="entry name" value="PROKAR_LIPOPROTEIN"/>
    <property type="match status" value="1"/>
</dbReference>
<evidence type="ECO:0000313" key="1">
    <source>
        <dbReference type="EMBL" id="GGF11199.1"/>
    </source>
</evidence>
<dbReference type="EMBL" id="BMKP01000004">
    <property type="protein sequence ID" value="GGF11199.1"/>
    <property type="molecule type" value="Genomic_DNA"/>
</dbReference>